<name>A0A1H5MYD4_9ACTN</name>
<dbReference type="AlphaFoldDB" id="A0A1H5MYD4"/>
<reference evidence="3" key="1">
    <citation type="submission" date="2016-10" db="EMBL/GenBank/DDBJ databases">
        <authorList>
            <person name="Varghese N."/>
            <person name="Submissions S."/>
        </authorList>
    </citation>
    <scope>NUCLEOTIDE SEQUENCE [LARGE SCALE GENOMIC DNA]</scope>
    <source>
        <strain evidence="3">DSM 45237</strain>
    </source>
</reference>
<dbReference type="GO" id="GO:0045892">
    <property type="term" value="P:negative regulation of DNA-templated transcription"/>
    <property type="evidence" value="ECO:0007669"/>
    <property type="project" value="InterPro"/>
</dbReference>
<dbReference type="InterPro" id="IPR009061">
    <property type="entry name" value="DNA-bd_dom_put_sf"/>
</dbReference>
<dbReference type="InterPro" id="IPR010744">
    <property type="entry name" value="Phage_CI_N"/>
</dbReference>
<sequence length="69" mass="7796">MPITIDGQEYMDRAELATYLGVEQDTISAWASRGTMPKPARYVGRSPLWLVSEIDVWNADRPGKGWRGK</sequence>
<accession>A0A1H5MYD4</accession>
<evidence type="ECO:0000259" key="1">
    <source>
        <dbReference type="Pfam" id="PF07022"/>
    </source>
</evidence>
<dbReference type="RefSeq" id="WP_069114071.1">
    <property type="nucleotide sequence ID" value="NZ_FNUC01000003.1"/>
</dbReference>
<dbReference type="InterPro" id="IPR036388">
    <property type="entry name" value="WH-like_DNA-bd_sf"/>
</dbReference>
<dbReference type="Pfam" id="PF07022">
    <property type="entry name" value="Phage_CI_repr"/>
    <property type="match status" value="1"/>
</dbReference>
<dbReference type="Gene3D" id="1.10.10.10">
    <property type="entry name" value="Winged helix-like DNA-binding domain superfamily/Winged helix DNA-binding domain"/>
    <property type="match status" value="1"/>
</dbReference>
<organism evidence="2 3">
    <name type="scientific">Jiangella alba</name>
    <dbReference type="NCBI Taxonomy" id="561176"/>
    <lineage>
        <taxon>Bacteria</taxon>
        <taxon>Bacillati</taxon>
        <taxon>Actinomycetota</taxon>
        <taxon>Actinomycetes</taxon>
        <taxon>Jiangellales</taxon>
        <taxon>Jiangellaceae</taxon>
        <taxon>Jiangella</taxon>
    </lineage>
</organism>
<keyword evidence="2" id="KW-0238">DNA-binding</keyword>
<evidence type="ECO:0000313" key="3">
    <source>
        <dbReference type="Proteomes" id="UP000181980"/>
    </source>
</evidence>
<dbReference type="EMBL" id="FNUC01000003">
    <property type="protein sequence ID" value="SEE94345.1"/>
    <property type="molecule type" value="Genomic_DNA"/>
</dbReference>
<keyword evidence="3" id="KW-1185">Reference proteome</keyword>
<proteinExistence type="predicted"/>
<protein>
    <submittedName>
        <fullName evidence="2">Predicted DNA-binding transcriptional regulator AlpA</fullName>
    </submittedName>
</protein>
<evidence type="ECO:0000313" key="2">
    <source>
        <dbReference type="EMBL" id="SEE94345.1"/>
    </source>
</evidence>
<feature type="domain" description="Bacteriophage CI repressor N-terminal" evidence="1">
    <location>
        <begin position="12"/>
        <end position="37"/>
    </location>
</feature>
<dbReference type="Proteomes" id="UP000181980">
    <property type="component" value="Unassembled WGS sequence"/>
</dbReference>
<dbReference type="GO" id="GO:0003677">
    <property type="term" value="F:DNA binding"/>
    <property type="evidence" value="ECO:0007669"/>
    <property type="project" value="UniProtKB-KW"/>
</dbReference>
<gene>
    <name evidence="2" type="ORF">SAMN04488561_3544</name>
</gene>
<dbReference type="SUPFAM" id="SSF46955">
    <property type="entry name" value="Putative DNA-binding domain"/>
    <property type="match status" value="1"/>
</dbReference>
<dbReference type="OrthoDB" id="4413958at2"/>